<evidence type="ECO:0000256" key="1">
    <source>
        <dbReference type="SAM" id="Phobius"/>
    </source>
</evidence>
<comment type="caution">
    <text evidence="2">The sequence shown here is derived from an EMBL/GenBank/DDBJ whole genome shotgun (WGS) entry which is preliminary data.</text>
</comment>
<protein>
    <submittedName>
        <fullName evidence="2">Uncharacterized protein</fullName>
    </submittedName>
</protein>
<evidence type="ECO:0000313" key="2">
    <source>
        <dbReference type="EMBL" id="TCE99387.1"/>
    </source>
</evidence>
<keyword evidence="1" id="KW-1133">Transmembrane helix</keyword>
<dbReference type="Proteomes" id="UP000292751">
    <property type="component" value="Unassembled WGS sequence"/>
</dbReference>
<organism evidence="2 3">
    <name type="scientific">Bifidobacterium longum subsp. longum</name>
    <dbReference type="NCBI Taxonomy" id="1679"/>
    <lineage>
        <taxon>Bacteria</taxon>
        <taxon>Bacillati</taxon>
        <taxon>Actinomycetota</taxon>
        <taxon>Actinomycetes</taxon>
        <taxon>Bifidobacteriales</taxon>
        <taxon>Bifidobacteriaceae</taxon>
        <taxon>Bifidobacterium</taxon>
    </lineage>
</organism>
<evidence type="ECO:0000313" key="3">
    <source>
        <dbReference type="Proteomes" id="UP000292751"/>
    </source>
</evidence>
<gene>
    <name evidence="2" type="ORF">MCC10076_0960</name>
</gene>
<dbReference type="AlphaFoldDB" id="A0A4R0U310"/>
<reference evidence="2 3" key="1">
    <citation type="journal article" date="2018" name="Sci. Rep.">
        <title>Genomic diversity and distribution of Bifidobacterium longum subsp. longum across the human lifespan.</title>
        <authorList>
            <person name="Odamaki T."/>
            <person name="Bottacini F."/>
            <person name="Kato K."/>
            <person name="Mitsuyama E."/>
            <person name="Yoshida K."/>
            <person name="Horigome A."/>
            <person name="Xiao J.Z."/>
            <person name="van Sinderen D."/>
        </authorList>
    </citation>
    <scope>NUCLEOTIDE SEQUENCE [LARGE SCALE GENOMIC DNA]</scope>
    <source>
        <strain evidence="2 3">MCC10076</strain>
    </source>
</reference>
<sequence>MNRKTYGAHCSGWQHSPDERRHRHENTKTITCLTLAATGFLILSLQPYAGPWSILAGFMCCSPVMLSFALSKGTQK</sequence>
<keyword evidence="1" id="KW-0812">Transmembrane</keyword>
<feature type="transmembrane region" description="Helical" evidence="1">
    <location>
        <begin position="52"/>
        <end position="70"/>
    </location>
</feature>
<accession>A0A4R0U310</accession>
<keyword evidence="1" id="KW-0472">Membrane</keyword>
<dbReference type="EMBL" id="SHRX01000012">
    <property type="protein sequence ID" value="TCE99387.1"/>
    <property type="molecule type" value="Genomic_DNA"/>
</dbReference>
<name>A0A4R0U310_BIFLL</name>
<proteinExistence type="predicted"/>
<feature type="transmembrane region" description="Helical" evidence="1">
    <location>
        <begin position="29"/>
        <end position="46"/>
    </location>
</feature>